<proteinExistence type="inferred from homology"/>
<name>A0ABX0HCD4_9BACT</name>
<reference evidence="3 4" key="1">
    <citation type="submission" date="2020-03" db="EMBL/GenBank/DDBJ databases">
        <title>Cyclobacterium plantarum sp. nov., a marine bacterium isolated from a coastal-marine wetland.</title>
        <authorList>
            <person name="Sanchez-Porro C."/>
            <person name="Ventosa A."/>
            <person name="Amoozegar M."/>
        </authorList>
    </citation>
    <scope>NUCLEOTIDE SEQUENCE [LARGE SCALE GENOMIC DNA]</scope>
    <source>
        <strain evidence="3 4">GBPx2</strain>
    </source>
</reference>
<sequence length="202" mass="23551">MRVGKRIFDFLVALVLLVLLSPLMAALVILLWYKKEGPVFFMQTRTGRAGRPFTLLKFRTMSGPRDERGNLLRDEQRLTPFGSWLRQSSLDELPQLFCVLTGEMSLVGPRPLLPEYLPLYSEEQNRRHEVLPGITGLAQVKGRNRLSWEEKFRYDTWYVRHGSFLLDLKILFWTFRPLISKEHVYPKGRLSVVPFNGNRQSA</sequence>
<evidence type="ECO:0000256" key="1">
    <source>
        <dbReference type="ARBA" id="ARBA00006464"/>
    </source>
</evidence>
<keyword evidence="3" id="KW-0808">Transferase</keyword>
<keyword evidence="4" id="KW-1185">Reference proteome</keyword>
<dbReference type="PANTHER" id="PTHR30576:SF8">
    <property type="entry name" value="UNDECAPRENYL-PHOSPHATE GALACTOSE PHOSPHOTRANSFERASE"/>
    <property type="match status" value="1"/>
</dbReference>
<dbReference type="InterPro" id="IPR003362">
    <property type="entry name" value="Bact_transf"/>
</dbReference>
<evidence type="ECO:0000313" key="4">
    <source>
        <dbReference type="Proteomes" id="UP000649799"/>
    </source>
</evidence>
<evidence type="ECO:0000259" key="2">
    <source>
        <dbReference type="Pfam" id="PF02397"/>
    </source>
</evidence>
<dbReference type="EMBL" id="JAANYN010000012">
    <property type="protein sequence ID" value="NHE59322.1"/>
    <property type="molecule type" value="Genomic_DNA"/>
</dbReference>
<comment type="similarity">
    <text evidence="1">Belongs to the bacterial sugar transferase family.</text>
</comment>
<dbReference type="RefSeq" id="WP_166150606.1">
    <property type="nucleotide sequence ID" value="NZ_JAANYN010000012.1"/>
</dbReference>
<dbReference type="Pfam" id="PF02397">
    <property type="entry name" value="Bac_transf"/>
    <property type="match status" value="1"/>
</dbReference>
<gene>
    <name evidence="3" type="ORF">G9Q97_21130</name>
</gene>
<organism evidence="3 4">
    <name type="scientific">Cyclobacterium plantarum</name>
    <dbReference type="NCBI Taxonomy" id="2716263"/>
    <lineage>
        <taxon>Bacteria</taxon>
        <taxon>Pseudomonadati</taxon>
        <taxon>Bacteroidota</taxon>
        <taxon>Cytophagia</taxon>
        <taxon>Cytophagales</taxon>
        <taxon>Cyclobacteriaceae</taxon>
        <taxon>Cyclobacterium</taxon>
    </lineage>
</organism>
<accession>A0ABX0HCD4</accession>
<dbReference type="GO" id="GO:0016740">
    <property type="term" value="F:transferase activity"/>
    <property type="evidence" value="ECO:0007669"/>
    <property type="project" value="UniProtKB-KW"/>
</dbReference>
<comment type="caution">
    <text evidence="3">The sequence shown here is derived from an EMBL/GenBank/DDBJ whole genome shotgun (WGS) entry which is preliminary data.</text>
</comment>
<dbReference type="Proteomes" id="UP000649799">
    <property type="component" value="Unassembled WGS sequence"/>
</dbReference>
<protein>
    <submittedName>
        <fullName evidence="3">Sugar transferase</fullName>
    </submittedName>
</protein>
<evidence type="ECO:0000313" key="3">
    <source>
        <dbReference type="EMBL" id="NHE59322.1"/>
    </source>
</evidence>
<dbReference type="PANTHER" id="PTHR30576">
    <property type="entry name" value="COLANIC BIOSYNTHESIS UDP-GLUCOSE LIPID CARRIER TRANSFERASE"/>
    <property type="match status" value="1"/>
</dbReference>
<feature type="domain" description="Bacterial sugar transferase" evidence="2">
    <location>
        <begin position="5"/>
        <end position="178"/>
    </location>
</feature>